<organism evidence="1 2">
    <name type="scientific">Oryza sativa subsp. japonica</name>
    <name type="common">Rice</name>
    <dbReference type="NCBI Taxonomy" id="39947"/>
    <lineage>
        <taxon>Eukaryota</taxon>
        <taxon>Viridiplantae</taxon>
        <taxon>Streptophyta</taxon>
        <taxon>Embryophyta</taxon>
        <taxon>Tracheophyta</taxon>
        <taxon>Spermatophyta</taxon>
        <taxon>Magnoliopsida</taxon>
        <taxon>Liliopsida</taxon>
        <taxon>Poales</taxon>
        <taxon>Poaceae</taxon>
        <taxon>BOP clade</taxon>
        <taxon>Oryzoideae</taxon>
        <taxon>Oryzeae</taxon>
        <taxon>Oryzinae</taxon>
        <taxon>Oryza</taxon>
        <taxon>Oryza sativa</taxon>
    </lineage>
</organism>
<dbReference type="EMBL" id="AP014966">
    <property type="protein sequence ID" value="BAT11409.1"/>
    <property type="molecule type" value="Genomic_DNA"/>
</dbReference>
<accession>A0A0P0XVI5</accession>
<dbReference type="PaxDb" id="39947-A0A0P0XVI5"/>
<feature type="non-terminal residue" evidence="1">
    <location>
        <position position="111"/>
    </location>
</feature>
<reference evidence="2" key="1">
    <citation type="journal article" date="2005" name="Nature">
        <title>The map-based sequence of the rice genome.</title>
        <authorList>
            <consortium name="International rice genome sequencing project (IRGSP)"/>
            <person name="Matsumoto T."/>
            <person name="Wu J."/>
            <person name="Kanamori H."/>
            <person name="Katayose Y."/>
            <person name="Fujisawa M."/>
            <person name="Namiki N."/>
            <person name="Mizuno H."/>
            <person name="Yamamoto K."/>
            <person name="Antonio B.A."/>
            <person name="Baba T."/>
            <person name="Sakata K."/>
            <person name="Nagamura Y."/>
            <person name="Aoki H."/>
            <person name="Arikawa K."/>
            <person name="Arita K."/>
            <person name="Bito T."/>
            <person name="Chiden Y."/>
            <person name="Fujitsuka N."/>
            <person name="Fukunaka R."/>
            <person name="Hamada M."/>
            <person name="Harada C."/>
            <person name="Hayashi A."/>
            <person name="Hijishita S."/>
            <person name="Honda M."/>
            <person name="Hosokawa S."/>
            <person name="Ichikawa Y."/>
            <person name="Idonuma A."/>
            <person name="Iijima M."/>
            <person name="Ikeda M."/>
            <person name="Ikeno M."/>
            <person name="Ito K."/>
            <person name="Ito S."/>
            <person name="Ito T."/>
            <person name="Ito Y."/>
            <person name="Ito Y."/>
            <person name="Iwabuchi A."/>
            <person name="Kamiya K."/>
            <person name="Karasawa W."/>
            <person name="Kurita K."/>
            <person name="Katagiri S."/>
            <person name="Kikuta A."/>
            <person name="Kobayashi H."/>
            <person name="Kobayashi N."/>
            <person name="Machita K."/>
            <person name="Maehara T."/>
            <person name="Masukawa M."/>
            <person name="Mizubayashi T."/>
            <person name="Mukai Y."/>
            <person name="Nagasaki H."/>
            <person name="Nagata Y."/>
            <person name="Naito S."/>
            <person name="Nakashima M."/>
            <person name="Nakama Y."/>
            <person name="Nakamichi Y."/>
            <person name="Nakamura M."/>
            <person name="Meguro A."/>
            <person name="Negishi M."/>
            <person name="Ohta I."/>
            <person name="Ohta T."/>
            <person name="Okamoto M."/>
            <person name="Ono N."/>
            <person name="Saji S."/>
            <person name="Sakaguchi M."/>
            <person name="Sakai K."/>
            <person name="Shibata M."/>
            <person name="Shimokawa T."/>
            <person name="Song J."/>
            <person name="Takazaki Y."/>
            <person name="Terasawa K."/>
            <person name="Tsugane M."/>
            <person name="Tsuji K."/>
            <person name="Ueda S."/>
            <person name="Waki K."/>
            <person name="Yamagata H."/>
            <person name="Yamamoto M."/>
            <person name="Yamamoto S."/>
            <person name="Yamane H."/>
            <person name="Yoshiki S."/>
            <person name="Yoshihara R."/>
            <person name="Yukawa K."/>
            <person name="Zhong H."/>
            <person name="Yano M."/>
            <person name="Yuan Q."/>
            <person name="Ouyang S."/>
            <person name="Liu J."/>
            <person name="Jones K.M."/>
            <person name="Gansberger K."/>
            <person name="Moffat K."/>
            <person name="Hill J."/>
            <person name="Bera J."/>
            <person name="Fadrosh D."/>
            <person name="Jin S."/>
            <person name="Johri S."/>
            <person name="Kim M."/>
            <person name="Overton L."/>
            <person name="Reardon M."/>
            <person name="Tsitrin T."/>
            <person name="Vuong H."/>
            <person name="Weaver B."/>
            <person name="Ciecko A."/>
            <person name="Tallon L."/>
            <person name="Jackson J."/>
            <person name="Pai G."/>
            <person name="Aken S.V."/>
            <person name="Utterback T."/>
            <person name="Reidmuller S."/>
            <person name="Feldblyum T."/>
            <person name="Hsiao J."/>
            <person name="Zismann V."/>
            <person name="Iobst S."/>
            <person name="de Vazeille A.R."/>
            <person name="Buell C.R."/>
            <person name="Ying K."/>
            <person name="Li Y."/>
            <person name="Lu T."/>
            <person name="Huang Y."/>
            <person name="Zhao Q."/>
            <person name="Feng Q."/>
            <person name="Zhang L."/>
            <person name="Zhu J."/>
            <person name="Weng Q."/>
            <person name="Mu J."/>
            <person name="Lu Y."/>
            <person name="Fan D."/>
            <person name="Liu Y."/>
            <person name="Guan J."/>
            <person name="Zhang Y."/>
            <person name="Yu S."/>
            <person name="Liu X."/>
            <person name="Zhang Y."/>
            <person name="Hong G."/>
            <person name="Han B."/>
            <person name="Choisne N."/>
            <person name="Demange N."/>
            <person name="Orjeda G."/>
            <person name="Samain S."/>
            <person name="Cattolico L."/>
            <person name="Pelletier E."/>
            <person name="Couloux A."/>
            <person name="Segurens B."/>
            <person name="Wincker P."/>
            <person name="D'Hont A."/>
            <person name="Scarpelli C."/>
            <person name="Weissenbach J."/>
            <person name="Salanoubat M."/>
            <person name="Quetier F."/>
            <person name="Yu Y."/>
            <person name="Kim H.R."/>
            <person name="Rambo T."/>
            <person name="Currie J."/>
            <person name="Collura K."/>
            <person name="Luo M."/>
            <person name="Yang T."/>
            <person name="Ammiraju J.S.S."/>
            <person name="Engler F."/>
            <person name="Soderlund C."/>
            <person name="Wing R.A."/>
            <person name="Palmer L.E."/>
            <person name="de la Bastide M."/>
            <person name="Spiegel L."/>
            <person name="Nascimento L."/>
            <person name="Zutavern T."/>
            <person name="O'Shaughnessy A."/>
            <person name="Dike S."/>
            <person name="Dedhia N."/>
            <person name="Preston R."/>
            <person name="Balija V."/>
            <person name="McCombie W.R."/>
            <person name="Chow T."/>
            <person name="Chen H."/>
            <person name="Chung M."/>
            <person name="Chen C."/>
            <person name="Shaw J."/>
            <person name="Wu H."/>
            <person name="Hsiao K."/>
            <person name="Chao Y."/>
            <person name="Chu M."/>
            <person name="Cheng C."/>
            <person name="Hour A."/>
            <person name="Lee P."/>
            <person name="Lin S."/>
            <person name="Lin Y."/>
            <person name="Liou J."/>
            <person name="Liu S."/>
            <person name="Hsing Y."/>
            <person name="Raghuvanshi S."/>
            <person name="Mohanty A."/>
            <person name="Bharti A.K."/>
            <person name="Gaur A."/>
            <person name="Gupta V."/>
            <person name="Kumar D."/>
            <person name="Ravi V."/>
            <person name="Vij S."/>
            <person name="Kapur A."/>
            <person name="Khurana P."/>
            <person name="Khurana P."/>
            <person name="Khurana J.P."/>
            <person name="Tyagi A.K."/>
            <person name="Gaikwad K."/>
            <person name="Singh A."/>
            <person name="Dalal V."/>
            <person name="Srivastava S."/>
            <person name="Dixit A."/>
            <person name="Pal A.K."/>
            <person name="Ghazi I.A."/>
            <person name="Yadav M."/>
            <person name="Pandit A."/>
            <person name="Bhargava A."/>
            <person name="Sureshbabu K."/>
            <person name="Batra K."/>
            <person name="Sharma T.R."/>
            <person name="Mohapatra T."/>
            <person name="Singh N.K."/>
            <person name="Messing J."/>
            <person name="Nelson A.B."/>
            <person name="Fuks G."/>
            <person name="Kavchok S."/>
            <person name="Keizer G."/>
            <person name="Linton E."/>
            <person name="Llaca V."/>
            <person name="Song R."/>
            <person name="Tanyolac B."/>
            <person name="Young S."/>
            <person name="Ho-Il K."/>
            <person name="Hahn J.H."/>
            <person name="Sangsakoo G."/>
            <person name="Vanavichit A."/>
            <person name="de Mattos Luiz.A.T."/>
            <person name="Zimmer P.D."/>
            <person name="Malone G."/>
            <person name="Dellagostin O."/>
            <person name="de Oliveira A.C."/>
            <person name="Bevan M."/>
            <person name="Bancroft I."/>
            <person name="Minx P."/>
            <person name="Cordum H."/>
            <person name="Wilson R."/>
            <person name="Cheng Z."/>
            <person name="Jin W."/>
            <person name="Jiang J."/>
            <person name="Leong S.A."/>
            <person name="Iwama H."/>
            <person name="Gojobori T."/>
            <person name="Itoh T."/>
            <person name="Niimura Y."/>
            <person name="Fujii Y."/>
            <person name="Habara T."/>
            <person name="Sakai H."/>
            <person name="Sato Y."/>
            <person name="Wilson G."/>
            <person name="Kumar K."/>
            <person name="McCouch S."/>
            <person name="Juretic N."/>
            <person name="Hoen D."/>
            <person name="Wright S."/>
            <person name="Bruskiewich R."/>
            <person name="Bureau T."/>
            <person name="Miyao A."/>
            <person name="Hirochika H."/>
            <person name="Nishikawa T."/>
            <person name="Kadowaki K."/>
            <person name="Sugiura M."/>
            <person name="Burr B."/>
            <person name="Sasaki T."/>
        </authorList>
    </citation>
    <scope>NUCLEOTIDE SEQUENCE [LARGE SCALE GENOMIC DNA]</scope>
    <source>
        <strain evidence="2">cv. Nipponbare</strain>
    </source>
</reference>
<dbReference type="AlphaFoldDB" id="A0A0P0XVI5"/>
<reference evidence="1 2" key="3">
    <citation type="journal article" date="2013" name="Rice">
        <title>Improvement of the Oryza sativa Nipponbare reference genome using next generation sequence and optical map data.</title>
        <authorList>
            <person name="Kawahara Y."/>
            <person name="de la Bastide M."/>
            <person name="Hamilton J.P."/>
            <person name="Kanamori H."/>
            <person name="McCombie W.R."/>
            <person name="Ouyang S."/>
            <person name="Schwartz D.C."/>
            <person name="Tanaka T."/>
            <person name="Wu J."/>
            <person name="Zhou S."/>
            <person name="Childs K.L."/>
            <person name="Davidson R.M."/>
            <person name="Lin H."/>
            <person name="Quesada-Ocampo L."/>
            <person name="Vaillancourt B."/>
            <person name="Sakai H."/>
            <person name="Lee S.S."/>
            <person name="Kim J."/>
            <person name="Numa H."/>
            <person name="Itoh T."/>
            <person name="Buell C.R."/>
            <person name="Matsumoto T."/>
        </authorList>
    </citation>
    <scope>NUCLEOTIDE SEQUENCE [LARGE SCALE GENOMIC DNA]</scope>
    <source>
        <strain evidence="2">cv. Nipponbare</strain>
    </source>
</reference>
<gene>
    <name evidence="1" type="ordered locus">Os10g0488850</name>
    <name evidence="1" type="ORF">OSNPB_100488850</name>
</gene>
<name>A0A0P0XVI5_ORYSJ</name>
<protein>
    <submittedName>
        <fullName evidence="1">Os10g0488850 protein</fullName>
    </submittedName>
</protein>
<proteinExistence type="predicted"/>
<evidence type="ECO:0000313" key="1">
    <source>
        <dbReference type="EMBL" id="BAT11409.1"/>
    </source>
</evidence>
<evidence type="ECO:0000313" key="2">
    <source>
        <dbReference type="Proteomes" id="UP000059680"/>
    </source>
</evidence>
<keyword evidence="2" id="KW-1185">Reference proteome</keyword>
<dbReference type="Gramene" id="Os10t0488850-00">
    <property type="protein sequence ID" value="Os10t0488850-00"/>
    <property type="gene ID" value="Os10g0488850"/>
</dbReference>
<dbReference type="Proteomes" id="UP000059680">
    <property type="component" value="Chromosome 10"/>
</dbReference>
<sequence length="111" mass="12349">MDAFAEPPILEPSRRTQHTAEHMLISTNQSLAFHVPERQNSRLKAPILGIPIDHGCPGNGILLRHLVEHPACFRQEPALGVHIREVARDEELGVEAEPDADAVQLRARERG</sequence>
<reference evidence="1 2" key="2">
    <citation type="journal article" date="2013" name="Plant Cell Physiol.">
        <title>Rice Annotation Project Database (RAP-DB): an integrative and interactive database for rice genomics.</title>
        <authorList>
            <person name="Sakai H."/>
            <person name="Lee S.S."/>
            <person name="Tanaka T."/>
            <person name="Numa H."/>
            <person name="Kim J."/>
            <person name="Kawahara Y."/>
            <person name="Wakimoto H."/>
            <person name="Yang C.C."/>
            <person name="Iwamoto M."/>
            <person name="Abe T."/>
            <person name="Yamada Y."/>
            <person name="Muto A."/>
            <person name="Inokuchi H."/>
            <person name="Ikemura T."/>
            <person name="Matsumoto T."/>
            <person name="Sasaki T."/>
            <person name="Itoh T."/>
        </authorList>
    </citation>
    <scope>NUCLEOTIDE SEQUENCE [LARGE SCALE GENOMIC DNA]</scope>
    <source>
        <strain evidence="2">cv. Nipponbare</strain>
    </source>
</reference>
<dbReference type="InParanoid" id="A0A0P0XVI5"/>